<dbReference type="InterPro" id="IPR024344">
    <property type="entry name" value="MDMPI_metal-binding"/>
</dbReference>
<keyword evidence="3" id="KW-0413">Isomerase</keyword>
<feature type="domain" description="Mycothiol-dependent maleylpyruvate isomerase metal-binding" evidence="2">
    <location>
        <begin position="10"/>
        <end position="112"/>
    </location>
</feature>
<name>A0ABU7SMK8_9ACTN</name>
<dbReference type="Pfam" id="PF11716">
    <property type="entry name" value="MDMPI_N"/>
    <property type="match status" value="1"/>
</dbReference>
<feature type="region of interest" description="Disordered" evidence="1">
    <location>
        <begin position="138"/>
        <end position="168"/>
    </location>
</feature>
<evidence type="ECO:0000259" key="2">
    <source>
        <dbReference type="Pfam" id="PF11716"/>
    </source>
</evidence>
<dbReference type="Gene3D" id="1.20.120.450">
    <property type="entry name" value="dinb family like domain"/>
    <property type="match status" value="1"/>
</dbReference>
<dbReference type="NCBIfam" id="TIGR03083">
    <property type="entry name" value="maleylpyruvate isomerase family mycothiol-dependent enzyme"/>
    <property type="match status" value="1"/>
</dbReference>
<organism evidence="3 4">
    <name type="scientific">Plantactinospora veratri</name>
    <dbReference type="NCBI Taxonomy" id="1436122"/>
    <lineage>
        <taxon>Bacteria</taxon>
        <taxon>Bacillati</taxon>
        <taxon>Actinomycetota</taxon>
        <taxon>Actinomycetes</taxon>
        <taxon>Micromonosporales</taxon>
        <taxon>Micromonosporaceae</taxon>
        <taxon>Plantactinospora</taxon>
    </lineage>
</organism>
<keyword evidence="4" id="KW-1185">Reference proteome</keyword>
<dbReference type="InterPro" id="IPR034660">
    <property type="entry name" value="DinB/YfiT-like"/>
</dbReference>
<reference evidence="3 4" key="1">
    <citation type="submission" date="2024-01" db="EMBL/GenBank/DDBJ databases">
        <title>Genome insights into Plantactinospora veratri sp. nov.</title>
        <authorList>
            <person name="Wang L."/>
        </authorList>
    </citation>
    <scope>NUCLEOTIDE SEQUENCE [LARGE SCALE GENOMIC DNA]</scope>
    <source>
        <strain evidence="3 4">NEAU-FHS4</strain>
    </source>
</reference>
<dbReference type="SUPFAM" id="SSF109854">
    <property type="entry name" value="DinB/YfiT-like putative metalloenzymes"/>
    <property type="match status" value="1"/>
</dbReference>
<gene>
    <name evidence="3" type="ORF">V1634_30620</name>
</gene>
<protein>
    <submittedName>
        <fullName evidence="3">Maleylpyruvate isomerase N-terminal domain-containing protein</fullName>
    </submittedName>
</protein>
<comment type="caution">
    <text evidence="3">The sequence shown here is derived from an EMBL/GenBank/DDBJ whole genome shotgun (WGS) entry which is preliminary data.</text>
</comment>
<dbReference type="GO" id="GO:0016853">
    <property type="term" value="F:isomerase activity"/>
    <property type="evidence" value="ECO:0007669"/>
    <property type="project" value="UniProtKB-KW"/>
</dbReference>
<sequence>MDGRGTALSLADPLGGLDEHEWRIPSLCPHWTVHDVLAHLTLGTRTTVRDLLVGLIRSGGDFSRMEARMSRDRAARFGPAELVTQFRSNAASRRRSPGSGPLDPLVDALVHRHGAARRPRRRGPCGLVPCTPSVAYPEPASRRLRRRLSGTPGRGVHGMTCERGGPAR</sequence>
<evidence type="ECO:0000313" key="4">
    <source>
        <dbReference type="Proteomes" id="UP001339911"/>
    </source>
</evidence>
<dbReference type="EMBL" id="JAZGQL010000032">
    <property type="protein sequence ID" value="MEE6311193.1"/>
    <property type="molecule type" value="Genomic_DNA"/>
</dbReference>
<proteinExistence type="predicted"/>
<dbReference type="InterPro" id="IPR017517">
    <property type="entry name" value="Maleyloyr_isom"/>
</dbReference>
<accession>A0ABU7SMK8</accession>
<dbReference type="RefSeq" id="WP_331211201.1">
    <property type="nucleotide sequence ID" value="NZ_JAZGQL010000032.1"/>
</dbReference>
<dbReference type="Proteomes" id="UP001339911">
    <property type="component" value="Unassembled WGS sequence"/>
</dbReference>
<evidence type="ECO:0000256" key="1">
    <source>
        <dbReference type="SAM" id="MobiDB-lite"/>
    </source>
</evidence>
<evidence type="ECO:0000313" key="3">
    <source>
        <dbReference type="EMBL" id="MEE6311193.1"/>
    </source>
</evidence>